<evidence type="ECO:0000313" key="5">
    <source>
        <dbReference type="Proteomes" id="UP000095149"/>
    </source>
</evidence>
<keyword evidence="2" id="KW-1133">Transmembrane helix</keyword>
<dbReference type="AlphaFoldDB" id="A0A1E3J7Z9"/>
<dbReference type="PANTHER" id="PTHR37019">
    <property type="entry name" value="CHROMOSOME 1, WHOLE GENOME SHOTGUN SEQUENCE"/>
    <property type="match status" value="1"/>
</dbReference>
<dbReference type="EMBL" id="MEKH01000014">
    <property type="protein sequence ID" value="ODN97000.1"/>
    <property type="molecule type" value="Genomic_DNA"/>
</dbReference>
<dbReference type="PANTHER" id="PTHR37019:SF2">
    <property type="entry name" value="EXPERA DOMAIN-CONTAINING PROTEIN"/>
    <property type="match status" value="1"/>
</dbReference>
<dbReference type="InterPro" id="IPR056121">
    <property type="entry name" value="DUF7704"/>
</dbReference>
<organism evidence="4 5">
    <name type="scientific">Cryptococcus amylolentus CBS 6273</name>
    <dbReference type="NCBI Taxonomy" id="1296118"/>
    <lineage>
        <taxon>Eukaryota</taxon>
        <taxon>Fungi</taxon>
        <taxon>Dikarya</taxon>
        <taxon>Basidiomycota</taxon>
        <taxon>Agaricomycotina</taxon>
        <taxon>Tremellomycetes</taxon>
        <taxon>Tremellales</taxon>
        <taxon>Cryptococcaceae</taxon>
        <taxon>Cryptococcus</taxon>
    </lineage>
</organism>
<feature type="transmembrane region" description="Helical" evidence="2">
    <location>
        <begin position="103"/>
        <end position="122"/>
    </location>
</feature>
<accession>A0A1E3J7Z9</accession>
<feature type="transmembrane region" description="Helical" evidence="2">
    <location>
        <begin position="63"/>
        <end position="83"/>
    </location>
</feature>
<dbReference type="Pfam" id="PF24803">
    <property type="entry name" value="DUF7704"/>
    <property type="match status" value="1"/>
</dbReference>
<protein>
    <recommendedName>
        <fullName evidence="3">DUF7704 domain-containing protein</fullName>
    </recommendedName>
</protein>
<feature type="region of interest" description="Disordered" evidence="1">
    <location>
        <begin position="199"/>
        <end position="230"/>
    </location>
</feature>
<feature type="domain" description="DUF7704" evidence="3">
    <location>
        <begin position="6"/>
        <end position="159"/>
    </location>
</feature>
<sequence length="230" mass="25243">MSSRPSVLPGAYYYFFWLVEPLLTVAGGVSAIYDPVAFAKDSLPLNIERASALVGKSVRGQLVTTQLGSCFLLLAMISFSLFWVIKKNFKDQPAVQEKLVKALLIPLAIADLVHIGITLLALPVSHLQDPSAWTYVLKGNVWITSVLFLVRSAWLLGIARPTASSIHDSALSPHKQARLPLPKTVSEYAVEQVVEIDSKPSEREAIPKAVETPTSAKRRTPRSKKIVQDD</sequence>
<proteinExistence type="predicted"/>
<name>A0A1E3J7Z9_9TREE</name>
<evidence type="ECO:0000256" key="1">
    <source>
        <dbReference type="SAM" id="MobiDB-lite"/>
    </source>
</evidence>
<comment type="caution">
    <text evidence="4">The sequence shown here is derived from an EMBL/GenBank/DDBJ whole genome shotgun (WGS) entry which is preliminary data.</text>
</comment>
<feature type="compositionally biased region" description="Basic residues" evidence="1">
    <location>
        <begin position="216"/>
        <end position="230"/>
    </location>
</feature>
<dbReference type="Proteomes" id="UP000095149">
    <property type="component" value="Unassembled WGS sequence"/>
</dbReference>
<dbReference type="OrthoDB" id="2937326at2759"/>
<evidence type="ECO:0000259" key="3">
    <source>
        <dbReference type="Pfam" id="PF24803"/>
    </source>
</evidence>
<keyword evidence="2" id="KW-0812">Transmembrane</keyword>
<reference evidence="4 5" key="1">
    <citation type="submission" date="2016-06" db="EMBL/GenBank/DDBJ databases">
        <title>Evolution of pathogenesis and genome organization in the Tremellales.</title>
        <authorList>
            <person name="Cuomo C."/>
            <person name="Litvintseva A."/>
            <person name="Heitman J."/>
            <person name="Chen Y."/>
            <person name="Sun S."/>
            <person name="Springer D."/>
            <person name="Dromer F."/>
            <person name="Young S."/>
            <person name="Zeng Q."/>
            <person name="Chapman S."/>
            <person name="Gujja S."/>
            <person name="Saif S."/>
            <person name="Birren B."/>
        </authorList>
    </citation>
    <scope>NUCLEOTIDE SEQUENCE [LARGE SCALE GENOMIC DNA]</scope>
    <source>
        <strain evidence="4 5">CBS 6273</strain>
    </source>
</reference>
<keyword evidence="2" id="KW-0472">Membrane</keyword>
<gene>
    <name evidence="4" type="ORF">I350_07978</name>
</gene>
<feature type="transmembrane region" description="Helical" evidence="2">
    <location>
        <begin position="142"/>
        <end position="159"/>
    </location>
</feature>
<evidence type="ECO:0000256" key="2">
    <source>
        <dbReference type="SAM" id="Phobius"/>
    </source>
</evidence>
<feature type="transmembrane region" description="Helical" evidence="2">
    <location>
        <begin position="12"/>
        <end position="33"/>
    </location>
</feature>
<evidence type="ECO:0000313" key="4">
    <source>
        <dbReference type="EMBL" id="ODN97000.1"/>
    </source>
</evidence>